<dbReference type="Proteomes" id="UP000501669">
    <property type="component" value="Chromosome"/>
</dbReference>
<organism evidence="2 3">
    <name type="scientific">Pseudomonas fluorescens</name>
    <dbReference type="NCBI Taxonomy" id="294"/>
    <lineage>
        <taxon>Bacteria</taxon>
        <taxon>Pseudomonadati</taxon>
        <taxon>Pseudomonadota</taxon>
        <taxon>Gammaproteobacteria</taxon>
        <taxon>Pseudomonadales</taxon>
        <taxon>Pseudomonadaceae</taxon>
        <taxon>Pseudomonas</taxon>
    </lineage>
</organism>
<sequence>MKRVLKFVLPVAAAAVLLFPLMTQAASLEPIDNSAVQAQQQEQNGIRYLAGGIGLDESKAIQQSAGYNLHMTFAVGMQNLYTADVDVMIQKAPGQTVLTLNQTGPLVYVQLPPGKYTVVATRNGETRRDAAEIGGGAARNLVFHWNDNS</sequence>
<reference evidence="2 3" key="1">
    <citation type="submission" date="2018-03" db="EMBL/GenBank/DDBJ databases">
        <title>Complete genome sequence of Pseudomonas fluorescens sp. G7.</title>
        <authorList>
            <person name="Gao C.-H."/>
            <person name="Li Z."/>
            <person name="Cai P."/>
        </authorList>
    </citation>
    <scope>NUCLEOTIDE SEQUENCE [LARGE SCALE GENOMIC DNA]</scope>
    <source>
        <strain evidence="2 3">G7</strain>
    </source>
</reference>
<gene>
    <name evidence="2" type="ORF">C6Y56_01570</name>
</gene>
<feature type="signal peptide" evidence="1">
    <location>
        <begin position="1"/>
        <end position="25"/>
    </location>
</feature>
<evidence type="ECO:0000313" key="3">
    <source>
        <dbReference type="Proteomes" id="UP000501669"/>
    </source>
</evidence>
<evidence type="ECO:0008006" key="4">
    <source>
        <dbReference type="Google" id="ProtNLM"/>
    </source>
</evidence>
<evidence type="ECO:0000313" key="2">
    <source>
        <dbReference type="EMBL" id="QJP93331.1"/>
    </source>
</evidence>
<dbReference type="RefSeq" id="WP_169428444.1">
    <property type="nucleotide sequence ID" value="NZ_CP027561.1"/>
</dbReference>
<evidence type="ECO:0000256" key="1">
    <source>
        <dbReference type="SAM" id="SignalP"/>
    </source>
</evidence>
<name>A0A7Z3C1V3_PSEFL</name>
<keyword evidence="1" id="KW-0732">Signal</keyword>
<feature type="chain" id="PRO_5030603744" description="Carboxypeptidase regulatory-like domain-containing protein" evidence="1">
    <location>
        <begin position="26"/>
        <end position="149"/>
    </location>
</feature>
<accession>A0A7Z3C1V3</accession>
<proteinExistence type="predicted"/>
<dbReference type="AlphaFoldDB" id="A0A7Z3C1V3"/>
<dbReference type="EMBL" id="CP027561">
    <property type="protein sequence ID" value="QJP93331.1"/>
    <property type="molecule type" value="Genomic_DNA"/>
</dbReference>
<protein>
    <recommendedName>
        <fullName evidence="4">Carboxypeptidase regulatory-like domain-containing protein</fullName>
    </recommendedName>
</protein>